<evidence type="ECO:0000256" key="1">
    <source>
        <dbReference type="ARBA" id="ARBA00022490"/>
    </source>
</evidence>
<reference evidence="4" key="1">
    <citation type="submission" date="2016-11" db="EMBL/GenBank/DDBJ databases">
        <authorList>
            <person name="Varghese N."/>
            <person name="Submissions S."/>
        </authorList>
    </citation>
    <scope>NUCLEOTIDE SEQUENCE [LARGE SCALE GENOMIC DNA]</scope>
    <source>
        <strain evidence="4">DSM 15807</strain>
    </source>
</reference>
<sequence length="313" mass="34867">MNVVAVGGGTGISTLLRGLKYFDDIDLKAIITVTDEGGSSGILRAEYLIPPPGDIRNNLVALAKDEEILGELFNFRFSDGFLSGHTVGNIILTALTKITGNFTKAVELASKVLAIKGKVIPVSEELIRVVAEYEDGSIAYGEKQIQKIRGKQVKNFYLDKNDVIISKDTEKALLNADIIIFGPGSLYTSIISNIIVRGFVDAIHKNENVKLVYVSNIMTQASESYMFLLSDHINVIESYLKRRFDFIIANDSDFSEEILESYRKELSEPVIIDIEDSRIVKEDLVEVLIDKDGRKKVRHNPIRLASIIMDLIR</sequence>
<organism evidence="3 4">
    <name type="scientific">Thermosipho atlanticus DSM 15807</name>
    <dbReference type="NCBI Taxonomy" id="1123380"/>
    <lineage>
        <taxon>Bacteria</taxon>
        <taxon>Thermotogati</taxon>
        <taxon>Thermotogota</taxon>
        <taxon>Thermotogae</taxon>
        <taxon>Thermotogales</taxon>
        <taxon>Fervidobacteriaceae</taxon>
        <taxon>Thermosipho</taxon>
    </lineage>
</organism>
<comment type="similarity">
    <text evidence="2">Belongs to the gluconeogenesis factor family.</text>
</comment>
<dbReference type="Pfam" id="PF01933">
    <property type="entry name" value="CofD"/>
    <property type="match status" value="1"/>
</dbReference>
<dbReference type="InterPro" id="IPR010119">
    <property type="entry name" value="Gluconeogen_factor"/>
</dbReference>
<dbReference type="GO" id="GO:0008360">
    <property type="term" value="P:regulation of cell shape"/>
    <property type="evidence" value="ECO:0007669"/>
    <property type="project" value="UniProtKB-UniRule"/>
</dbReference>
<dbReference type="NCBIfam" id="TIGR01826">
    <property type="entry name" value="CofD_related"/>
    <property type="match status" value="1"/>
</dbReference>
<dbReference type="InterPro" id="IPR038136">
    <property type="entry name" value="CofD-like_dom_sf"/>
</dbReference>
<protein>
    <recommendedName>
        <fullName evidence="2">Putative gluconeogenesis factor</fullName>
    </recommendedName>
</protein>
<gene>
    <name evidence="3" type="ORF">SAMN02745199_0220</name>
</gene>
<keyword evidence="1 2" id="KW-0963">Cytoplasm</keyword>
<dbReference type="EMBL" id="FQXN01000001">
    <property type="protein sequence ID" value="SHH18985.1"/>
    <property type="molecule type" value="Genomic_DNA"/>
</dbReference>
<keyword evidence="4" id="KW-1185">Reference proteome</keyword>
<dbReference type="CDD" id="cd07187">
    <property type="entry name" value="YvcK_like"/>
    <property type="match status" value="1"/>
</dbReference>
<dbReference type="InterPro" id="IPR002882">
    <property type="entry name" value="CofD"/>
</dbReference>
<evidence type="ECO:0000256" key="2">
    <source>
        <dbReference type="HAMAP-Rule" id="MF_00973"/>
    </source>
</evidence>
<dbReference type="AlphaFoldDB" id="A0A1M5QXV6"/>
<dbReference type="PANTHER" id="PTHR30135">
    <property type="entry name" value="UNCHARACTERIZED PROTEIN YVCK-RELATED"/>
    <property type="match status" value="1"/>
</dbReference>
<dbReference type="GO" id="GO:0043743">
    <property type="term" value="F:LPPG:FO 2-phospho-L-lactate transferase activity"/>
    <property type="evidence" value="ECO:0007669"/>
    <property type="project" value="InterPro"/>
</dbReference>
<proteinExistence type="inferred from homology"/>
<dbReference type="GO" id="GO:0005737">
    <property type="term" value="C:cytoplasm"/>
    <property type="evidence" value="ECO:0007669"/>
    <property type="project" value="UniProtKB-SubCell"/>
</dbReference>
<evidence type="ECO:0000313" key="4">
    <source>
        <dbReference type="Proteomes" id="UP000242592"/>
    </source>
</evidence>
<dbReference type="HAMAP" id="MF_00973">
    <property type="entry name" value="Gluconeogen_factor"/>
    <property type="match status" value="1"/>
</dbReference>
<name>A0A1M5QXV6_9BACT</name>
<dbReference type="STRING" id="1123380.SAMN02745199_0220"/>
<dbReference type="SUPFAM" id="SSF142338">
    <property type="entry name" value="CofD-like"/>
    <property type="match status" value="1"/>
</dbReference>
<evidence type="ECO:0000313" key="3">
    <source>
        <dbReference type="EMBL" id="SHH18985.1"/>
    </source>
</evidence>
<dbReference type="PANTHER" id="PTHR30135:SF3">
    <property type="entry name" value="GLUCONEOGENESIS FACTOR-RELATED"/>
    <property type="match status" value="1"/>
</dbReference>
<dbReference type="Proteomes" id="UP000242592">
    <property type="component" value="Unassembled WGS sequence"/>
</dbReference>
<dbReference type="RefSeq" id="WP_073071204.1">
    <property type="nucleotide sequence ID" value="NZ_FQXN01000001.1"/>
</dbReference>
<comment type="subcellular location">
    <subcellularLocation>
        <location evidence="2">Cytoplasm</location>
    </subcellularLocation>
</comment>
<comment type="function">
    <text evidence="2">Required for morphogenesis under gluconeogenic growth conditions.</text>
</comment>
<dbReference type="OrthoDB" id="9783842at2"/>
<dbReference type="Gene3D" id="3.40.50.10680">
    <property type="entry name" value="CofD-like domains"/>
    <property type="match status" value="1"/>
</dbReference>
<accession>A0A1M5QXV6</accession>